<feature type="domain" description="Secretion system C-terminal sorting" evidence="4">
    <location>
        <begin position="279"/>
        <end position="342"/>
    </location>
</feature>
<gene>
    <name evidence="5" type="ORF">KW502_12710</name>
</gene>
<feature type="region of interest" description="Disordered" evidence="2">
    <location>
        <begin position="34"/>
        <end position="55"/>
    </location>
</feature>
<evidence type="ECO:0000313" key="5">
    <source>
        <dbReference type="EMBL" id="MBW2962653.1"/>
    </source>
</evidence>
<proteinExistence type="predicted"/>
<protein>
    <submittedName>
        <fullName evidence="5">T9SS type A sorting domain-containing protein</fullName>
    </submittedName>
</protein>
<evidence type="ECO:0000313" key="6">
    <source>
        <dbReference type="Proteomes" id="UP000719267"/>
    </source>
</evidence>
<feature type="compositionally biased region" description="Polar residues" evidence="2">
    <location>
        <begin position="34"/>
        <end position="53"/>
    </location>
</feature>
<evidence type="ECO:0000259" key="4">
    <source>
        <dbReference type="Pfam" id="PF18962"/>
    </source>
</evidence>
<name>A0ABS6W6A6_9FLAO</name>
<feature type="signal peptide" evidence="3">
    <location>
        <begin position="1"/>
        <end position="19"/>
    </location>
</feature>
<keyword evidence="1 3" id="KW-0732">Signal</keyword>
<accession>A0ABS6W6A6</accession>
<keyword evidence="6" id="KW-1185">Reference proteome</keyword>
<comment type="caution">
    <text evidence="5">The sequence shown here is derived from an EMBL/GenBank/DDBJ whole genome shotgun (WGS) entry which is preliminary data.</text>
</comment>
<evidence type="ECO:0000256" key="1">
    <source>
        <dbReference type="ARBA" id="ARBA00022729"/>
    </source>
</evidence>
<evidence type="ECO:0000256" key="3">
    <source>
        <dbReference type="SAM" id="SignalP"/>
    </source>
</evidence>
<dbReference type="RefSeq" id="WP_219040932.1">
    <property type="nucleotide sequence ID" value="NZ_JAHWDF010000015.1"/>
</dbReference>
<evidence type="ECO:0000256" key="2">
    <source>
        <dbReference type="SAM" id="MobiDB-lite"/>
    </source>
</evidence>
<dbReference type="EMBL" id="JAHWDF010000015">
    <property type="protein sequence ID" value="MBW2962653.1"/>
    <property type="molecule type" value="Genomic_DNA"/>
</dbReference>
<feature type="chain" id="PRO_5046862593" evidence="3">
    <location>
        <begin position="20"/>
        <end position="345"/>
    </location>
</feature>
<dbReference type="NCBIfam" id="TIGR04183">
    <property type="entry name" value="Por_Secre_tail"/>
    <property type="match status" value="1"/>
</dbReference>
<dbReference type="Pfam" id="PF18962">
    <property type="entry name" value="Por_Secre_tail"/>
    <property type="match status" value="1"/>
</dbReference>
<sequence>MKKITLGIAAILAAFTMNAQTILNADKGVPFTNENNTSTAAAPNVATNPSPSDGETGVYIQHTFSTNSNGQTVTTRVVQLSWDAPTSGDAPAAYEIIFNGASLGDLGPASGETTPPTEVGITGTDITLGATVTWSVIPKNADGSATGSQTWSFTIVEEANINEAPNAVNSALTPVDEATDVEINDDGSITFAFFAAETGAPAIDYDVFFGTDPNNLTNRGTLNSLIGSIPVDASTTYYWYIVAKNGAGSAPASPTWSFTTAQDMSVEDFKNESLSHFVANGILTIDAEQQIEQVELYSILGQRVASQQEVNNKKTTMNVSSLQSGIYLAKVHAKGKTKTFKFVKK</sequence>
<dbReference type="InterPro" id="IPR026444">
    <property type="entry name" value="Secre_tail"/>
</dbReference>
<dbReference type="Proteomes" id="UP000719267">
    <property type="component" value="Unassembled WGS sequence"/>
</dbReference>
<reference evidence="5 6" key="1">
    <citation type="submission" date="2021-07" db="EMBL/GenBank/DDBJ databases">
        <title>Mesonia aestuariivivens sp. nov., isolated from a tidal flat.</title>
        <authorList>
            <person name="Kim Y.-O."/>
            <person name="Yoon J.-H."/>
        </authorList>
    </citation>
    <scope>NUCLEOTIDE SEQUENCE [LARGE SCALE GENOMIC DNA]</scope>
    <source>
        <strain evidence="5 6">JHPTF-M18</strain>
    </source>
</reference>
<organism evidence="5 6">
    <name type="scientific">Mesonia aestuariivivens</name>
    <dbReference type="NCBI Taxonomy" id="2796128"/>
    <lineage>
        <taxon>Bacteria</taxon>
        <taxon>Pseudomonadati</taxon>
        <taxon>Bacteroidota</taxon>
        <taxon>Flavobacteriia</taxon>
        <taxon>Flavobacteriales</taxon>
        <taxon>Flavobacteriaceae</taxon>
        <taxon>Mesonia</taxon>
    </lineage>
</organism>